<keyword evidence="4" id="KW-1185">Reference proteome</keyword>
<sequence length="524" mass="61698">KVNRIVNLSYQFIISAIRNFSRMKTFGYVSLWMILILVYLSNIVKSEDVSKSLILTSVQNKEQSGKTPSITSSTKFDHVIDQALLESELNKVDEEFNRIQKLITIWEKNLRVLYSKEELQDILKQDLTTIQTETSTLEHDLIILSEKSISLKDLIPKNANKAIKKKIKQLKKTIQKELQKGLVRLINDFECKLKERCSQDSLKEAESSFFSKVNDIGEVHEQCDDFTQECVDSYKEILNKFDDYTKDHVSPLKTQLHDLKKSKCSQSKTIRKTLESRLKSLEKKVQHWIETILSKLKELIEQKLTQLSDGSKYNFDVLNGLRLDSKDKKKDPDALQEIKTKMVNLKQTSVQNYNEFNQVYQYLFEFKHLLADNEKQFKKYFEIVTKLRYVIIGFQAQIDEYLTVLLRKIKMASFEIDSEEFDKKLEDFLLMFEEELRKLLQVGLSETCSKLNEFETTFDVTFREQLELLNSNYETLQNNELSSEDLDQAYFDTKLSILSKKFEKLTRNNQYHADFVEIFKHKFC</sequence>
<keyword evidence="2" id="KW-0812">Transmembrane</keyword>
<evidence type="ECO:0000313" key="4">
    <source>
        <dbReference type="Proteomes" id="UP000594262"/>
    </source>
</evidence>
<dbReference type="EnsemblMetazoa" id="CLYHEMT015090.1">
    <property type="protein sequence ID" value="CLYHEMP015090.1"/>
    <property type="gene ID" value="CLYHEMG015090"/>
</dbReference>
<evidence type="ECO:0000256" key="2">
    <source>
        <dbReference type="SAM" id="Phobius"/>
    </source>
</evidence>
<proteinExistence type="predicted"/>
<keyword evidence="2" id="KW-1133">Transmembrane helix</keyword>
<dbReference type="AlphaFoldDB" id="A0A7M5WYP2"/>
<reference evidence="3" key="1">
    <citation type="submission" date="2021-01" db="UniProtKB">
        <authorList>
            <consortium name="EnsemblMetazoa"/>
        </authorList>
    </citation>
    <scope>IDENTIFICATION</scope>
</reference>
<name>A0A7M5WYP2_9CNID</name>
<protein>
    <submittedName>
        <fullName evidence="3">Uncharacterized protein</fullName>
    </submittedName>
</protein>
<feature type="coiled-coil region" evidence="1">
    <location>
        <begin position="264"/>
        <end position="291"/>
    </location>
</feature>
<dbReference type="Proteomes" id="UP000594262">
    <property type="component" value="Unplaced"/>
</dbReference>
<organism evidence="3 4">
    <name type="scientific">Clytia hemisphaerica</name>
    <dbReference type="NCBI Taxonomy" id="252671"/>
    <lineage>
        <taxon>Eukaryota</taxon>
        <taxon>Metazoa</taxon>
        <taxon>Cnidaria</taxon>
        <taxon>Hydrozoa</taxon>
        <taxon>Hydroidolina</taxon>
        <taxon>Leptothecata</taxon>
        <taxon>Obeliida</taxon>
        <taxon>Clytiidae</taxon>
        <taxon>Clytia</taxon>
    </lineage>
</organism>
<keyword evidence="2" id="KW-0472">Membrane</keyword>
<evidence type="ECO:0000256" key="1">
    <source>
        <dbReference type="SAM" id="Coils"/>
    </source>
</evidence>
<evidence type="ECO:0000313" key="3">
    <source>
        <dbReference type="EnsemblMetazoa" id="CLYHEMP015090.1"/>
    </source>
</evidence>
<accession>A0A7M5WYP2</accession>
<feature type="transmembrane region" description="Helical" evidence="2">
    <location>
        <begin position="25"/>
        <end position="44"/>
    </location>
</feature>
<keyword evidence="1" id="KW-0175">Coiled coil</keyword>